<accession>A0A8J5SIL8</accession>
<evidence type="ECO:0000313" key="3">
    <source>
        <dbReference type="Proteomes" id="UP000729402"/>
    </source>
</evidence>
<evidence type="ECO:0000256" key="1">
    <source>
        <dbReference type="SAM" id="MobiDB-lite"/>
    </source>
</evidence>
<feature type="region of interest" description="Disordered" evidence="1">
    <location>
        <begin position="174"/>
        <end position="205"/>
    </location>
</feature>
<comment type="caution">
    <text evidence="2">The sequence shown here is derived from an EMBL/GenBank/DDBJ whole genome shotgun (WGS) entry which is preliminary data.</text>
</comment>
<keyword evidence="3" id="KW-1185">Reference proteome</keyword>
<gene>
    <name evidence="2" type="ORF">GUJ93_ZPchr0006g44396</name>
</gene>
<name>A0A8J5SIL8_ZIZPA</name>
<sequence length="308" mass="33266">MAMAMTAASAKRVNSFGHRGGRDTGEAGCYLHLRSRRLYFKADVAVLRSPRVGPGAKAPTPRAVEWLGGSVEKGVAGTGISRSSSMAPSADVGGREWTHRICGFRECGLHTCMRGSRRGELSQRLRQQLAGEEGDDVVELVAGRFERCGVETSGRGAKIPPPQRPEFNYLSGMLRTGEDEKHQDDTGRRDRGVPRRRGEGRGRALRRQVSADTCSLIQFSAACSHRHTNSHQISTGNQLQCARRRHRRNVQPRETGANVALVVVLFLIVSSSSSGTISTSCVACRSKAGGSSGQRRAVTEAKLCKPAA</sequence>
<feature type="compositionally biased region" description="Basic and acidic residues" evidence="1">
    <location>
        <begin position="176"/>
        <end position="202"/>
    </location>
</feature>
<reference evidence="2" key="1">
    <citation type="journal article" date="2021" name="bioRxiv">
        <title>Whole Genome Assembly and Annotation of Northern Wild Rice, Zizania palustris L., Supports a Whole Genome Duplication in the Zizania Genus.</title>
        <authorList>
            <person name="Haas M."/>
            <person name="Kono T."/>
            <person name="Macchietto M."/>
            <person name="Millas R."/>
            <person name="McGilp L."/>
            <person name="Shao M."/>
            <person name="Duquette J."/>
            <person name="Hirsch C.N."/>
            <person name="Kimball J."/>
        </authorList>
    </citation>
    <scope>NUCLEOTIDE SEQUENCE</scope>
    <source>
        <tissue evidence="2">Fresh leaf tissue</tissue>
    </source>
</reference>
<organism evidence="2 3">
    <name type="scientific">Zizania palustris</name>
    <name type="common">Northern wild rice</name>
    <dbReference type="NCBI Taxonomy" id="103762"/>
    <lineage>
        <taxon>Eukaryota</taxon>
        <taxon>Viridiplantae</taxon>
        <taxon>Streptophyta</taxon>
        <taxon>Embryophyta</taxon>
        <taxon>Tracheophyta</taxon>
        <taxon>Spermatophyta</taxon>
        <taxon>Magnoliopsida</taxon>
        <taxon>Liliopsida</taxon>
        <taxon>Poales</taxon>
        <taxon>Poaceae</taxon>
        <taxon>BOP clade</taxon>
        <taxon>Oryzoideae</taxon>
        <taxon>Oryzeae</taxon>
        <taxon>Zizaniinae</taxon>
        <taxon>Zizania</taxon>
    </lineage>
</organism>
<reference evidence="2" key="2">
    <citation type="submission" date="2021-02" db="EMBL/GenBank/DDBJ databases">
        <authorList>
            <person name="Kimball J.A."/>
            <person name="Haas M.W."/>
            <person name="Macchietto M."/>
            <person name="Kono T."/>
            <person name="Duquette J."/>
            <person name="Shao M."/>
        </authorList>
    </citation>
    <scope>NUCLEOTIDE SEQUENCE</scope>
    <source>
        <tissue evidence="2">Fresh leaf tissue</tissue>
    </source>
</reference>
<proteinExistence type="predicted"/>
<protein>
    <submittedName>
        <fullName evidence="2">Uncharacterized protein</fullName>
    </submittedName>
</protein>
<dbReference type="AlphaFoldDB" id="A0A8J5SIL8"/>
<dbReference type="EMBL" id="JAAALK010000283">
    <property type="protein sequence ID" value="KAG8077111.1"/>
    <property type="molecule type" value="Genomic_DNA"/>
</dbReference>
<evidence type="ECO:0000313" key="2">
    <source>
        <dbReference type="EMBL" id="KAG8077111.1"/>
    </source>
</evidence>
<dbReference type="Proteomes" id="UP000729402">
    <property type="component" value="Unassembled WGS sequence"/>
</dbReference>